<keyword evidence="2" id="KW-1185">Reference proteome</keyword>
<accession>A0AAV4WUS1</accession>
<comment type="caution">
    <text evidence="1">The sequence shown here is derived from an EMBL/GenBank/DDBJ whole genome shotgun (WGS) entry which is preliminary data.</text>
</comment>
<reference evidence="1 2" key="1">
    <citation type="submission" date="2021-06" db="EMBL/GenBank/DDBJ databases">
        <title>Caerostris extrusa draft genome.</title>
        <authorList>
            <person name="Kono N."/>
            <person name="Arakawa K."/>
        </authorList>
    </citation>
    <scope>NUCLEOTIDE SEQUENCE [LARGE SCALE GENOMIC DNA]</scope>
</reference>
<dbReference type="AlphaFoldDB" id="A0AAV4WUS1"/>
<evidence type="ECO:0000313" key="2">
    <source>
        <dbReference type="Proteomes" id="UP001054945"/>
    </source>
</evidence>
<proteinExistence type="predicted"/>
<gene>
    <name evidence="1" type="ORF">CEXT_305561</name>
</gene>
<evidence type="ECO:0000313" key="1">
    <source>
        <dbReference type="EMBL" id="GIY86676.1"/>
    </source>
</evidence>
<name>A0AAV4WUS1_CAEEX</name>
<organism evidence="1 2">
    <name type="scientific">Caerostris extrusa</name>
    <name type="common">Bark spider</name>
    <name type="synonym">Caerostris bankana</name>
    <dbReference type="NCBI Taxonomy" id="172846"/>
    <lineage>
        <taxon>Eukaryota</taxon>
        <taxon>Metazoa</taxon>
        <taxon>Ecdysozoa</taxon>
        <taxon>Arthropoda</taxon>
        <taxon>Chelicerata</taxon>
        <taxon>Arachnida</taxon>
        <taxon>Araneae</taxon>
        <taxon>Araneomorphae</taxon>
        <taxon>Entelegynae</taxon>
        <taxon>Araneoidea</taxon>
        <taxon>Araneidae</taxon>
        <taxon>Caerostris</taxon>
    </lineage>
</organism>
<sequence length="99" mass="11405">MNKYAPYDLLRIIKLLIFPSRFLRAMSTFVCCNRENLKSSHKVSIIAYVPLNVFHIKNNDSNCTFESAVSPANLNARLFRNEGGLFRLVLNQAIIEIMR</sequence>
<evidence type="ECO:0008006" key="3">
    <source>
        <dbReference type="Google" id="ProtNLM"/>
    </source>
</evidence>
<protein>
    <recommendedName>
        <fullName evidence="3">Secreted protein</fullName>
    </recommendedName>
</protein>
<dbReference type="Proteomes" id="UP001054945">
    <property type="component" value="Unassembled WGS sequence"/>
</dbReference>
<dbReference type="EMBL" id="BPLR01016831">
    <property type="protein sequence ID" value="GIY86676.1"/>
    <property type="molecule type" value="Genomic_DNA"/>
</dbReference>